<dbReference type="Proteomes" id="UP000002051">
    <property type="component" value="Chromosome 3"/>
</dbReference>
<dbReference type="EMBL" id="CM001219">
    <property type="protein sequence ID" value="KEH34880.1"/>
    <property type="molecule type" value="Genomic_DNA"/>
</dbReference>
<reference evidence="1 3" key="1">
    <citation type="journal article" date="2011" name="Nature">
        <title>The Medicago genome provides insight into the evolution of rhizobial symbioses.</title>
        <authorList>
            <person name="Young N.D."/>
            <person name="Debelle F."/>
            <person name="Oldroyd G.E."/>
            <person name="Geurts R."/>
            <person name="Cannon S.B."/>
            <person name="Udvardi M.K."/>
            <person name="Benedito V.A."/>
            <person name="Mayer K.F."/>
            <person name="Gouzy J."/>
            <person name="Schoof H."/>
            <person name="Van de Peer Y."/>
            <person name="Proost S."/>
            <person name="Cook D.R."/>
            <person name="Meyers B.C."/>
            <person name="Spannagl M."/>
            <person name="Cheung F."/>
            <person name="De Mita S."/>
            <person name="Krishnakumar V."/>
            <person name="Gundlach H."/>
            <person name="Zhou S."/>
            <person name="Mudge J."/>
            <person name="Bharti A.K."/>
            <person name="Murray J.D."/>
            <person name="Naoumkina M.A."/>
            <person name="Rosen B."/>
            <person name="Silverstein K.A."/>
            <person name="Tang H."/>
            <person name="Rombauts S."/>
            <person name="Zhao P.X."/>
            <person name="Zhou P."/>
            <person name="Barbe V."/>
            <person name="Bardou P."/>
            <person name="Bechner M."/>
            <person name="Bellec A."/>
            <person name="Berger A."/>
            <person name="Berges H."/>
            <person name="Bidwell S."/>
            <person name="Bisseling T."/>
            <person name="Choisne N."/>
            <person name="Couloux A."/>
            <person name="Denny R."/>
            <person name="Deshpande S."/>
            <person name="Dai X."/>
            <person name="Doyle J.J."/>
            <person name="Dudez A.M."/>
            <person name="Farmer A.D."/>
            <person name="Fouteau S."/>
            <person name="Franken C."/>
            <person name="Gibelin C."/>
            <person name="Gish J."/>
            <person name="Goldstein S."/>
            <person name="Gonzalez A.J."/>
            <person name="Green P.J."/>
            <person name="Hallab A."/>
            <person name="Hartog M."/>
            <person name="Hua A."/>
            <person name="Humphray S.J."/>
            <person name="Jeong D.H."/>
            <person name="Jing Y."/>
            <person name="Jocker A."/>
            <person name="Kenton S.M."/>
            <person name="Kim D.J."/>
            <person name="Klee K."/>
            <person name="Lai H."/>
            <person name="Lang C."/>
            <person name="Lin S."/>
            <person name="Macmil S.L."/>
            <person name="Magdelenat G."/>
            <person name="Matthews L."/>
            <person name="McCorrison J."/>
            <person name="Monaghan E.L."/>
            <person name="Mun J.H."/>
            <person name="Najar F.Z."/>
            <person name="Nicholson C."/>
            <person name="Noirot C."/>
            <person name="O'Bleness M."/>
            <person name="Paule C.R."/>
            <person name="Poulain J."/>
            <person name="Prion F."/>
            <person name="Qin B."/>
            <person name="Qu C."/>
            <person name="Retzel E.F."/>
            <person name="Riddle C."/>
            <person name="Sallet E."/>
            <person name="Samain S."/>
            <person name="Samson N."/>
            <person name="Sanders I."/>
            <person name="Saurat O."/>
            <person name="Scarpelli C."/>
            <person name="Schiex T."/>
            <person name="Segurens B."/>
            <person name="Severin A.J."/>
            <person name="Sherrier D.J."/>
            <person name="Shi R."/>
            <person name="Sims S."/>
            <person name="Singer S.R."/>
            <person name="Sinharoy S."/>
            <person name="Sterck L."/>
            <person name="Viollet A."/>
            <person name="Wang B.B."/>
            <person name="Wang K."/>
            <person name="Wang M."/>
            <person name="Wang X."/>
            <person name="Warfsmann J."/>
            <person name="Weissenbach J."/>
            <person name="White D.D."/>
            <person name="White J.D."/>
            <person name="Wiley G.B."/>
            <person name="Wincker P."/>
            <person name="Xing Y."/>
            <person name="Yang L."/>
            <person name="Yao Z."/>
            <person name="Ying F."/>
            <person name="Zhai J."/>
            <person name="Zhou L."/>
            <person name="Zuber A."/>
            <person name="Denarie J."/>
            <person name="Dixon R.A."/>
            <person name="May G.D."/>
            <person name="Schwartz D.C."/>
            <person name="Rogers J."/>
            <person name="Quetier F."/>
            <person name="Town C.D."/>
            <person name="Roe B.A."/>
        </authorList>
    </citation>
    <scope>NUCLEOTIDE SEQUENCE [LARGE SCALE GENOMIC DNA]</scope>
    <source>
        <strain evidence="1">A17</strain>
        <strain evidence="2 3">cv. Jemalong A17</strain>
    </source>
</reference>
<name>G8A396_MEDTR</name>
<reference evidence="2" key="3">
    <citation type="submission" date="2015-04" db="UniProtKB">
        <authorList>
            <consortium name="EnsemblPlants"/>
        </authorList>
    </citation>
    <scope>IDENTIFICATION</scope>
    <source>
        <strain evidence="2">cv. Jemalong A17</strain>
    </source>
</reference>
<sequence>MASMFRLKIGHLDPKLNWKLQNSNHQRRGVQFLNLLGKNNAVSIVSNPSHSDKLRPISCVSVSVSVSGVRAS</sequence>
<evidence type="ECO:0000313" key="3">
    <source>
        <dbReference type="Proteomes" id="UP000002051"/>
    </source>
</evidence>
<gene>
    <name evidence="1" type="ordered locus">MTR_3g073880</name>
</gene>
<reference evidence="1 3" key="2">
    <citation type="journal article" date="2014" name="BMC Genomics">
        <title>An improved genome release (version Mt4.0) for the model legume Medicago truncatula.</title>
        <authorList>
            <person name="Tang H."/>
            <person name="Krishnakumar V."/>
            <person name="Bidwell S."/>
            <person name="Rosen B."/>
            <person name="Chan A."/>
            <person name="Zhou S."/>
            <person name="Gentzbittel L."/>
            <person name="Childs K.L."/>
            <person name="Yandell M."/>
            <person name="Gundlach H."/>
            <person name="Mayer K.F."/>
            <person name="Schwartz D.C."/>
            <person name="Town C.D."/>
        </authorList>
    </citation>
    <scope>GENOME REANNOTATION</scope>
    <source>
        <strain evidence="1">A17</strain>
        <strain evidence="2 3">cv. Jemalong A17</strain>
    </source>
</reference>
<dbReference type="HOGENOM" id="CLU_2725971_0_0_1"/>
<accession>G8A396</accession>
<keyword evidence="3" id="KW-1185">Reference proteome</keyword>
<organism evidence="2">
    <name type="scientific">Medicago truncatula</name>
    <name type="common">Barrel medic</name>
    <name type="synonym">Medicago tribuloides</name>
    <dbReference type="NCBI Taxonomy" id="3880"/>
    <lineage>
        <taxon>Eukaryota</taxon>
        <taxon>Viridiplantae</taxon>
        <taxon>Streptophyta</taxon>
        <taxon>Embryophyta</taxon>
        <taxon>Tracheophyta</taxon>
        <taxon>Spermatophyta</taxon>
        <taxon>Magnoliopsida</taxon>
        <taxon>eudicotyledons</taxon>
        <taxon>Gunneridae</taxon>
        <taxon>Pentapetalae</taxon>
        <taxon>rosids</taxon>
        <taxon>fabids</taxon>
        <taxon>Fabales</taxon>
        <taxon>Fabaceae</taxon>
        <taxon>Papilionoideae</taxon>
        <taxon>50 kb inversion clade</taxon>
        <taxon>NPAAA clade</taxon>
        <taxon>Hologalegina</taxon>
        <taxon>IRL clade</taxon>
        <taxon>Trifolieae</taxon>
        <taxon>Medicago</taxon>
    </lineage>
</organism>
<dbReference type="AlphaFoldDB" id="G8A396"/>
<protein>
    <submittedName>
        <fullName evidence="1 2">Uncharacterized protein</fullName>
    </submittedName>
</protein>
<evidence type="ECO:0000313" key="1">
    <source>
        <dbReference type="EMBL" id="KEH34880.1"/>
    </source>
</evidence>
<dbReference type="EnsemblPlants" id="KEH34880">
    <property type="protein sequence ID" value="KEH34880"/>
    <property type="gene ID" value="MTR_3g073880"/>
</dbReference>
<evidence type="ECO:0000313" key="2">
    <source>
        <dbReference type="EnsemblPlants" id="KEH34880"/>
    </source>
</evidence>
<proteinExistence type="predicted"/>
<dbReference type="PaxDb" id="3880-AES85934"/>